<feature type="domain" description="C2H2-type" evidence="9">
    <location>
        <begin position="178"/>
        <end position="207"/>
    </location>
</feature>
<keyword evidence="5" id="KW-0862">Zinc</keyword>
<feature type="domain" description="C2H2-type" evidence="9">
    <location>
        <begin position="58"/>
        <end position="87"/>
    </location>
</feature>
<dbReference type="InterPro" id="IPR050527">
    <property type="entry name" value="Snail/Krueppel_Znf"/>
</dbReference>
<reference evidence="10 11" key="1">
    <citation type="submission" date="2016-06" db="EMBL/GenBank/DDBJ databases">
        <title>Evolution of pathogenesis and genome organization in the Tremellales.</title>
        <authorList>
            <person name="Cuomo C."/>
            <person name="Litvintseva A."/>
            <person name="Heitman J."/>
            <person name="Chen Y."/>
            <person name="Sun S."/>
            <person name="Springer D."/>
            <person name="Dromer F."/>
            <person name="Young S."/>
            <person name="Zeng Q."/>
            <person name="Chapman S."/>
            <person name="Gujja S."/>
            <person name="Saif S."/>
            <person name="Birren B."/>
        </authorList>
    </citation>
    <scope>NUCLEOTIDE SEQUENCE [LARGE SCALE GENOMIC DNA]</scope>
    <source>
        <strain evidence="10 11">ATCC 28783</strain>
    </source>
</reference>
<evidence type="ECO:0000256" key="8">
    <source>
        <dbReference type="SAM" id="MobiDB-lite"/>
    </source>
</evidence>
<evidence type="ECO:0000256" key="1">
    <source>
        <dbReference type="ARBA" id="ARBA00004123"/>
    </source>
</evidence>
<keyword evidence="4 7" id="KW-0863">Zinc-finger</keyword>
<feature type="domain" description="C2H2-type" evidence="9">
    <location>
        <begin position="398"/>
        <end position="428"/>
    </location>
</feature>
<evidence type="ECO:0000313" key="10">
    <source>
        <dbReference type="EMBL" id="RXK35101.1"/>
    </source>
</evidence>
<dbReference type="AlphaFoldDB" id="A0A4Q1BFH7"/>
<feature type="region of interest" description="Disordered" evidence="8">
    <location>
        <begin position="334"/>
        <end position="362"/>
    </location>
</feature>
<protein>
    <recommendedName>
        <fullName evidence="9">C2H2-type domain-containing protein</fullName>
    </recommendedName>
</protein>
<keyword evidence="11" id="KW-1185">Reference proteome</keyword>
<organism evidence="10 11">
    <name type="scientific">Tremella mesenterica</name>
    <name type="common">Jelly fungus</name>
    <dbReference type="NCBI Taxonomy" id="5217"/>
    <lineage>
        <taxon>Eukaryota</taxon>
        <taxon>Fungi</taxon>
        <taxon>Dikarya</taxon>
        <taxon>Basidiomycota</taxon>
        <taxon>Agaricomycotina</taxon>
        <taxon>Tremellomycetes</taxon>
        <taxon>Tremellales</taxon>
        <taxon>Tremellaceae</taxon>
        <taxon>Tremella</taxon>
    </lineage>
</organism>
<evidence type="ECO:0000256" key="4">
    <source>
        <dbReference type="ARBA" id="ARBA00022771"/>
    </source>
</evidence>
<evidence type="ECO:0000256" key="7">
    <source>
        <dbReference type="PROSITE-ProRule" id="PRU00042"/>
    </source>
</evidence>
<dbReference type="FunFam" id="3.30.160.60:FF:002343">
    <property type="entry name" value="Zinc finger protein 33A"/>
    <property type="match status" value="1"/>
</dbReference>
<comment type="subcellular location">
    <subcellularLocation>
        <location evidence="1">Nucleus</location>
    </subcellularLocation>
</comment>
<dbReference type="PANTHER" id="PTHR24388:SF104">
    <property type="entry name" value="AT-RICH BINDING PROTEIN-RELATED"/>
    <property type="match status" value="1"/>
</dbReference>
<dbReference type="GO" id="GO:0000981">
    <property type="term" value="F:DNA-binding transcription factor activity, RNA polymerase II-specific"/>
    <property type="evidence" value="ECO:0007669"/>
    <property type="project" value="TreeGrafter"/>
</dbReference>
<comment type="caution">
    <text evidence="10">The sequence shown here is derived from an EMBL/GenBank/DDBJ whole genome shotgun (WGS) entry which is preliminary data.</text>
</comment>
<feature type="domain" description="C2H2-type" evidence="9">
    <location>
        <begin position="428"/>
        <end position="457"/>
    </location>
</feature>
<proteinExistence type="predicted"/>
<dbReference type="InParanoid" id="A0A4Q1BFH7"/>
<dbReference type="EMBL" id="SDIL01000159">
    <property type="protein sequence ID" value="RXK35101.1"/>
    <property type="molecule type" value="Genomic_DNA"/>
</dbReference>
<feature type="domain" description="C2H2-type" evidence="9">
    <location>
        <begin position="118"/>
        <end position="147"/>
    </location>
</feature>
<dbReference type="FunFam" id="3.30.160.60:FF:001102">
    <property type="entry name" value="Transcription factor IIIA"/>
    <property type="match status" value="1"/>
</dbReference>
<name>A0A4Q1BFH7_TREME</name>
<dbReference type="GO" id="GO:0005634">
    <property type="term" value="C:nucleus"/>
    <property type="evidence" value="ECO:0007669"/>
    <property type="project" value="UniProtKB-SubCell"/>
</dbReference>
<accession>A0A4Q1BFH7</accession>
<feature type="region of interest" description="Disordered" evidence="8">
    <location>
        <begin position="1"/>
        <end position="57"/>
    </location>
</feature>
<keyword evidence="3" id="KW-0677">Repeat</keyword>
<keyword evidence="6" id="KW-0539">Nucleus</keyword>
<evidence type="ECO:0000313" key="11">
    <source>
        <dbReference type="Proteomes" id="UP000289152"/>
    </source>
</evidence>
<dbReference type="InterPro" id="IPR036236">
    <property type="entry name" value="Znf_C2H2_sf"/>
</dbReference>
<dbReference type="SUPFAM" id="SSF57667">
    <property type="entry name" value="beta-beta-alpha zinc fingers"/>
    <property type="match status" value="4"/>
</dbReference>
<dbReference type="InterPro" id="IPR013087">
    <property type="entry name" value="Znf_C2H2_type"/>
</dbReference>
<dbReference type="GO" id="GO:0008270">
    <property type="term" value="F:zinc ion binding"/>
    <property type="evidence" value="ECO:0007669"/>
    <property type="project" value="UniProtKB-KW"/>
</dbReference>
<feature type="domain" description="C2H2-type" evidence="9">
    <location>
        <begin position="148"/>
        <end position="177"/>
    </location>
</feature>
<evidence type="ECO:0000256" key="5">
    <source>
        <dbReference type="ARBA" id="ARBA00022833"/>
    </source>
</evidence>
<evidence type="ECO:0000256" key="6">
    <source>
        <dbReference type="ARBA" id="ARBA00023242"/>
    </source>
</evidence>
<feature type="compositionally biased region" description="Low complexity" evidence="8">
    <location>
        <begin position="33"/>
        <end position="51"/>
    </location>
</feature>
<feature type="domain" description="C2H2-type" evidence="9">
    <location>
        <begin position="88"/>
        <end position="115"/>
    </location>
</feature>
<dbReference type="STRING" id="5217.A0A4Q1BFH7"/>
<evidence type="ECO:0000256" key="3">
    <source>
        <dbReference type="ARBA" id="ARBA00022737"/>
    </source>
</evidence>
<evidence type="ECO:0000256" key="2">
    <source>
        <dbReference type="ARBA" id="ARBA00022723"/>
    </source>
</evidence>
<dbReference type="SMART" id="SM00355">
    <property type="entry name" value="ZnF_C2H2"/>
    <property type="match status" value="10"/>
</dbReference>
<dbReference type="VEuPathDB" id="FungiDB:TREMEDRAFT_72635"/>
<sequence length="660" mass="75129">MTSISHTSREFDKLYQLDTQYEPIAGPSRSRSRATTPKTPKSPKSPSSRPPSRTERRFVCSHQGCGKAYFKPSRLAEHELSHTGERPHLCPECGQTYLRTSHLHAHMRTHLDPETKPFRCDREGCGKTFWTGTHLRRHEEAHDSVQTFTCDKCTQTFNKAHHLREHSLCHLPPGTKPFQCTQNGCGASFSMKAHLKAHEKTHDGEFKDSLYYLSHRPQFSPKLPSSSHPEFRETGGVCYIHTEIGPAWRVMKEELILQATRYTCSHPSHVIFPSFPTWSSLQSHLHSAHPPTCPYDQCGGRIFKNPQRLRDHLKVHEQQTLDLGNLVPIPTSQTLSTRADHVDDSSVVKESRRQKRKRLLRESGTDRGVEVEVNDMVDEEGKGKKLKRIESGQEGKEWECDAEGCTKKFKTKFALQTHNRAVHQAKRFICPNECGTSYSHMSNLTRHILSEHPTSSTVPTTPIQPSISGSQIYPSTPPDLSRLLKSTNSTSIPPDFSGKVQISSGIVKMEPSSPNLKRLPLYGQDRSLIEETSGQEGINSELTKDIDEVSGREDLINSRKKKSKDYINGHENIKVFGVKQMDRKVKVKNMTQSKQDLLNLFIGPNEENRPYICPHPTFGFDLEQECHQRFWRSYDLSRHLRSVHGLHLSPEELNRVIILA</sequence>
<dbReference type="Proteomes" id="UP000289152">
    <property type="component" value="Unassembled WGS sequence"/>
</dbReference>
<dbReference type="OrthoDB" id="427030at2759"/>
<evidence type="ECO:0000259" key="9">
    <source>
        <dbReference type="PROSITE" id="PS50157"/>
    </source>
</evidence>
<dbReference type="Pfam" id="PF00096">
    <property type="entry name" value="zf-C2H2"/>
    <property type="match status" value="2"/>
</dbReference>
<feature type="region of interest" description="Disordered" evidence="8">
    <location>
        <begin position="452"/>
        <end position="472"/>
    </location>
</feature>
<dbReference type="Gene3D" id="3.30.160.60">
    <property type="entry name" value="Classic Zinc Finger"/>
    <property type="match status" value="6"/>
</dbReference>
<dbReference type="GO" id="GO:0000978">
    <property type="term" value="F:RNA polymerase II cis-regulatory region sequence-specific DNA binding"/>
    <property type="evidence" value="ECO:0007669"/>
    <property type="project" value="TreeGrafter"/>
</dbReference>
<dbReference type="PROSITE" id="PS50157">
    <property type="entry name" value="ZINC_FINGER_C2H2_2"/>
    <property type="match status" value="7"/>
</dbReference>
<dbReference type="PROSITE" id="PS00028">
    <property type="entry name" value="ZINC_FINGER_C2H2_1"/>
    <property type="match status" value="7"/>
</dbReference>
<dbReference type="PANTHER" id="PTHR24388">
    <property type="entry name" value="ZINC FINGER PROTEIN"/>
    <property type="match status" value="1"/>
</dbReference>
<gene>
    <name evidence="10" type="ORF">M231_07653</name>
</gene>
<feature type="compositionally biased region" description="Basic and acidic residues" evidence="8">
    <location>
        <begin position="338"/>
        <end position="351"/>
    </location>
</feature>
<keyword evidence="2" id="KW-0479">Metal-binding</keyword>